<evidence type="ECO:0000256" key="6">
    <source>
        <dbReference type="RuleBase" id="RU000489"/>
    </source>
</evidence>
<evidence type="ECO:0000256" key="3">
    <source>
        <dbReference type="ARBA" id="ARBA00022801"/>
    </source>
</evidence>
<gene>
    <name evidence="9" type="ORF">D7Z26_11550</name>
</gene>
<evidence type="ECO:0000256" key="1">
    <source>
        <dbReference type="ARBA" id="ARBA00000822"/>
    </source>
</evidence>
<dbReference type="InterPro" id="IPR001579">
    <property type="entry name" value="Glyco_hydro_18_chit_AS"/>
</dbReference>
<dbReference type="Gene3D" id="3.10.50.10">
    <property type="match status" value="1"/>
</dbReference>
<dbReference type="AlphaFoldDB" id="A0A494Y0R7"/>
<dbReference type="EMBL" id="RBZM01000005">
    <property type="protein sequence ID" value="RKP54017.1"/>
    <property type="molecule type" value="Genomic_DNA"/>
</dbReference>
<keyword evidence="3 6" id="KW-0378">Hydrolase</keyword>
<comment type="catalytic activity">
    <reaction evidence="1">
        <text>Random endo-hydrolysis of N-acetyl-beta-D-glucosaminide (1-&gt;4)-beta-linkages in chitin and chitodextrins.</text>
        <dbReference type="EC" id="3.2.1.14"/>
    </reaction>
</comment>
<keyword evidence="4" id="KW-0119">Carbohydrate metabolism</keyword>
<dbReference type="SUPFAM" id="SSF55383">
    <property type="entry name" value="Copper amine oxidase, domain N"/>
    <property type="match status" value="1"/>
</dbReference>
<feature type="domain" description="GH18" evidence="8">
    <location>
        <begin position="161"/>
        <end position="518"/>
    </location>
</feature>
<dbReference type="PANTHER" id="PTHR11177:SF317">
    <property type="entry name" value="CHITINASE 12-RELATED"/>
    <property type="match status" value="1"/>
</dbReference>
<dbReference type="SMART" id="SM00636">
    <property type="entry name" value="Glyco_18"/>
    <property type="match status" value="1"/>
</dbReference>
<dbReference type="GO" id="GO:0008061">
    <property type="term" value="F:chitin binding"/>
    <property type="evidence" value="ECO:0007669"/>
    <property type="project" value="InterPro"/>
</dbReference>
<dbReference type="SUPFAM" id="SSF54556">
    <property type="entry name" value="Chitinase insertion domain"/>
    <property type="match status" value="1"/>
</dbReference>
<evidence type="ECO:0000259" key="8">
    <source>
        <dbReference type="PROSITE" id="PS51910"/>
    </source>
</evidence>
<dbReference type="PROSITE" id="PS01095">
    <property type="entry name" value="GH18_1"/>
    <property type="match status" value="1"/>
</dbReference>
<keyword evidence="10" id="KW-1185">Reference proteome</keyword>
<dbReference type="Gene3D" id="3.30.457.10">
    <property type="entry name" value="Copper amine oxidase-like, N-terminal domain"/>
    <property type="match status" value="1"/>
</dbReference>
<comment type="similarity">
    <text evidence="7">Belongs to the glycosyl hydrolase 18 family.</text>
</comment>
<sequence length="518" mass="56575">MKGHATRLCIVMLLFVVGFISIPMQEGHAGNEIKVFYNGSRIVFSSQPVQLGGNTYVETRPFIQSLGLQVAWTSKTKFKLTKPQTTIEMELNNSSATINGSKITLSAVPTLRGSKLFLPVRPIATILNLTLNWNAATKTVELASRTTTTTPPTPSVPSSSYRIIGYYPSWALYQNYDVSQIGSTGLTHLNYAFANIKNGQVVLGDPAADQTNFDRLTKLKKAKPGLKTLISVGGWGWSGQFSDVAASIYSRNLFADSVVSFIRKYGFDGVDIDWEYPVAGGLSSNKVRPEDKTNFTMLLKAIRDKLNAAGTNDGKKYLLTIAVGVSEDNIRNIETAKLNSLVDWINLMTYDYHGNWDQVSGHQAPLYADLNDAGSSKGNIDYAVNTYLKAGASAKKLIVGIPFYGRSWTGCGQSNHGLDQSCKGVADGVIADGIHEYGNLISKGWINGQGYVRYWDNNAKVPWLFNSSTGTMISYEDPESITYKAAYIKAKGLGGAMAWELSQDSKNALLNKLVQALK</sequence>
<dbReference type="InterPro" id="IPR029070">
    <property type="entry name" value="Chitinase_insertion_sf"/>
</dbReference>
<dbReference type="PANTHER" id="PTHR11177">
    <property type="entry name" value="CHITINASE"/>
    <property type="match status" value="1"/>
</dbReference>
<evidence type="ECO:0000256" key="7">
    <source>
        <dbReference type="RuleBase" id="RU004453"/>
    </source>
</evidence>
<dbReference type="GO" id="GO:0008843">
    <property type="term" value="F:endochitinase activity"/>
    <property type="evidence" value="ECO:0007669"/>
    <property type="project" value="UniProtKB-EC"/>
</dbReference>
<dbReference type="Proteomes" id="UP000282076">
    <property type="component" value="Unassembled WGS sequence"/>
</dbReference>
<dbReference type="InterPro" id="IPR050314">
    <property type="entry name" value="Glycosyl_Hydrlase_18"/>
</dbReference>
<dbReference type="Pfam" id="PF07833">
    <property type="entry name" value="Cu_amine_oxidN1"/>
    <property type="match status" value="1"/>
</dbReference>
<dbReference type="EC" id="3.2.1.14" evidence="2"/>
<dbReference type="CDD" id="cd06548">
    <property type="entry name" value="GH18_chitinase"/>
    <property type="match status" value="1"/>
</dbReference>
<reference evidence="9 10" key="1">
    <citation type="submission" date="2018-10" db="EMBL/GenBank/DDBJ databases">
        <title>Cohnella sp. M2MS4P-1, whole genome shotgun sequence.</title>
        <authorList>
            <person name="Tuo L."/>
        </authorList>
    </citation>
    <scope>NUCLEOTIDE SEQUENCE [LARGE SCALE GENOMIC DNA]</scope>
    <source>
        <strain evidence="9 10">M2MS4P-1</strain>
    </source>
</reference>
<evidence type="ECO:0000256" key="2">
    <source>
        <dbReference type="ARBA" id="ARBA00012729"/>
    </source>
</evidence>
<evidence type="ECO:0000256" key="4">
    <source>
        <dbReference type="ARBA" id="ARBA00023024"/>
    </source>
</evidence>
<dbReference type="RefSeq" id="WP_120977017.1">
    <property type="nucleotide sequence ID" value="NZ_RBZM01000005.1"/>
</dbReference>
<dbReference type="Gene3D" id="3.20.20.80">
    <property type="entry name" value="Glycosidases"/>
    <property type="match status" value="1"/>
</dbReference>
<keyword evidence="4" id="KW-0624">Polysaccharide degradation</keyword>
<evidence type="ECO:0000313" key="9">
    <source>
        <dbReference type="EMBL" id="RKP54017.1"/>
    </source>
</evidence>
<evidence type="ECO:0000313" key="10">
    <source>
        <dbReference type="Proteomes" id="UP000282076"/>
    </source>
</evidence>
<protein>
    <recommendedName>
        <fullName evidence="2">chitinase</fullName>
        <ecNumber evidence="2">3.2.1.14</ecNumber>
    </recommendedName>
</protein>
<dbReference type="GO" id="GO:0006032">
    <property type="term" value="P:chitin catabolic process"/>
    <property type="evidence" value="ECO:0007669"/>
    <property type="project" value="UniProtKB-KW"/>
</dbReference>
<dbReference type="InterPro" id="IPR011583">
    <property type="entry name" value="Chitinase_II/V-like_cat"/>
</dbReference>
<comment type="caution">
    <text evidence="9">The sequence shown here is derived from an EMBL/GenBank/DDBJ whole genome shotgun (WGS) entry which is preliminary data.</text>
</comment>
<dbReference type="OrthoDB" id="9775889at2"/>
<evidence type="ECO:0000256" key="5">
    <source>
        <dbReference type="ARBA" id="ARBA00023295"/>
    </source>
</evidence>
<dbReference type="SUPFAM" id="SSF51445">
    <property type="entry name" value="(Trans)glycosidases"/>
    <property type="match status" value="1"/>
</dbReference>
<dbReference type="PROSITE" id="PS51910">
    <property type="entry name" value="GH18_2"/>
    <property type="match status" value="1"/>
</dbReference>
<dbReference type="InterPro" id="IPR017853">
    <property type="entry name" value="GH"/>
</dbReference>
<dbReference type="InterPro" id="IPR012854">
    <property type="entry name" value="Cu_amine_oxidase-like_N"/>
</dbReference>
<keyword evidence="4" id="KW-0146">Chitin degradation</keyword>
<dbReference type="GO" id="GO:0005975">
    <property type="term" value="P:carbohydrate metabolic process"/>
    <property type="evidence" value="ECO:0007669"/>
    <property type="project" value="InterPro"/>
</dbReference>
<dbReference type="InterPro" id="IPR001223">
    <property type="entry name" value="Glyco_hydro18_cat"/>
</dbReference>
<keyword evidence="5 6" id="KW-0326">Glycosidase</keyword>
<accession>A0A494Y0R7</accession>
<organism evidence="9 10">
    <name type="scientific">Cohnella endophytica</name>
    <dbReference type="NCBI Taxonomy" id="2419778"/>
    <lineage>
        <taxon>Bacteria</taxon>
        <taxon>Bacillati</taxon>
        <taxon>Bacillota</taxon>
        <taxon>Bacilli</taxon>
        <taxon>Bacillales</taxon>
        <taxon>Paenibacillaceae</taxon>
        <taxon>Cohnella</taxon>
    </lineage>
</organism>
<proteinExistence type="inferred from homology"/>
<dbReference type="Pfam" id="PF00704">
    <property type="entry name" value="Glyco_hydro_18"/>
    <property type="match status" value="1"/>
</dbReference>
<dbReference type="InterPro" id="IPR036582">
    <property type="entry name" value="Mao_N_sf"/>
</dbReference>
<name>A0A494Y0R7_9BACL</name>